<dbReference type="PANTHER" id="PTHR47388">
    <property type="entry name" value="TUMOR NECROSIS FACTOR RECEPTOR SUPERFAMILY MEMBER 18"/>
    <property type="match status" value="1"/>
</dbReference>
<dbReference type="InterPro" id="IPR053107">
    <property type="entry name" value="TNFRSF18"/>
</dbReference>
<dbReference type="GO" id="GO:0045785">
    <property type="term" value="P:positive regulation of cell adhesion"/>
    <property type="evidence" value="ECO:0007669"/>
    <property type="project" value="TreeGrafter"/>
</dbReference>
<dbReference type="SMART" id="SM00208">
    <property type="entry name" value="TNFR"/>
    <property type="match status" value="1"/>
</dbReference>
<sequence length="100" mass="10996">PAPCAAAQAHECKCPQGFSCSDEPCQFCRRIPEAIPWAVPQFGISPVPLAGTVNFQFECKPCENGSYSSSRHRWCRAWTDCESIGFVTLRPGNSTHNSMC</sequence>
<dbReference type="AlphaFoldDB" id="A0A7K7Y3H9"/>
<dbReference type="GO" id="GO:0009897">
    <property type="term" value="C:external side of plasma membrane"/>
    <property type="evidence" value="ECO:0007669"/>
    <property type="project" value="TreeGrafter"/>
</dbReference>
<keyword evidence="3" id="KW-1185">Reference proteome</keyword>
<evidence type="ECO:0000259" key="1">
    <source>
        <dbReference type="SMART" id="SM00208"/>
    </source>
</evidence>
<dbReference type="GO" id="GO:0005031">
    <property type="term" value="F:tumor necrosis factor receptor activity"/>
    <property type="evidence" value="ECO:0007669"/>
    <property type="project" value="InterPro"/>
</dbReference>
<proteinExistence type="predicted"/>
<comment type="caution">
    <text evidence="2">The sequence shown here is derived from an EMBL/GenBank/DDBJ whole genome shotgun (WGS) entry which is preliminary data.</text>
</comment>
<feature type="non-terminal residue" evidence="2">
    <location>
        <position position="100"/>
    </location>
</feature>
<protein>
    <submittedName>
        <fullName evidence="2">TNR18 factor</fullName>
    </submittedName>
</protein>
<gene>
    <name evidence="2" type="primary">Tnfrsf18</name>
    <name evidence="2" type="ORF">THRLUD_R08715</name>
</gene>
<reference evidence="2 3" key="1">
    <citation type="submission" date="2019-09" db="EMBL/GenBank/DDBJ databases">
        <title>Bird 10,000 Genomes (B10K) Project - Family phase.</title>
        <authorList>
            <person name="Zhang G."/>
        </authorList>
    </citation>
    <scope>NUCLEOTIDE SEQUENCE [LARGE SCALE GENOMIC DNA]</scope>
    <source>
        <strain evidence="2">B10K-DU-001-68</strain>
        <tissue evidence="2">Muscle</tissue>
    </source>
</reference>
<dbReference type="InterPro" id="IPR001368">
    <property type="entry name" value="TNFR/NGFR_Cys_rich_reg"/>
</dbReference>
<feature type="non-terminal residue" evidence="2">
    <location>
        <position position="1"/>
    </location>
</feature>
<name>A0A7K7Y3H9_THRLU</name>
<dbReference type="EMBL" id="VZTB01001497">
    <property type="protein sequence ID" value="NXA72400.1"/>
    <property type="molecule type" value="Genomic_DNA"/>
</dbReference>
<feature type="domain" description="TNFR-Cys" evidence="1">
    <location>
        <begin position="62"/>
        <end position="100"/>
    </location>
</feature>
<dbReference type="PRINTS" id="PR01968">
    <property type="entry name" value="TNFACTORR18"/>
</dbReference>
<dbReference type="InterPro" id="IPR022318">
    <property type="entry name" value="TNFR_18"/>
</dbReference>
<organism evidence="2 3">
    <name type="scientific">Thryothorus ludovicianus</name>
    <name type="common">Carolina wren</name>
    <name type="synonym">Sylvia ludoviciana</name>
    <dbReference type="NCBI Taxonomy" id="74200"/>
    <lineage>
        <taxon>Eukaryota</taxon>
        <taxon>Metazoa</taxon>
        <taxon>Chordata</taxon>
        <taxon>Craniata</taxon>
        <taxon>Vertebrata</taxon>
        <taxon>Euteleostomi</taxon>
        <taxon>Archelosauria</taxon>
        <taxon>Archosauria</taxon>
        <taxon>Dinosauria</taxon>
        <taxon>Saurischia</taxon>
        <taxon>Theropoda</taxon>
        <taxon>Coelurosauria</taxon>
        <taxon>Aves</taxon>
        <taxon>Neognathae</taxon>
        <taxon>Neoaves</taxon>
        <taxon>Telluraves</taxon>
        <taxon>Australaves</taxon>
        <taxon>Passeriformes</taxon>
        <taxon>Certhiidae</taxon>
        <taxon>Troglodytinae</taxon>
        <taxon>Thryothorus</taxon>
    </lineage>
</organism>
<evidence type="ECO:0000313" key="2">
    <source>
        <dbReference type="EMBL" id="NXA72400.1"/>
    </source>
</evidence>
<accession>A0A7K7Y3H9</accession>
<dbReference type="Proteomes" id="UP000558509">
    <property type="component" value="Unassembled WGS sequence"/>
</dbReference>
<evidence type="ECO:0000313" key="3">
    <source>
        <dbReference type="Proteomes" id="UP000558509"/>
    </source>
</evidence>
<dbReference type="GO" id="GO:0043066">
    <property type="term" value="P:negative regulation of apoptotic process"/>
    <property type="evidence" value="ECO:0007669"/>
    <property type="project" value="InterPro"/>
</dbReference>
<dbReference type="Gene3D" id="2.10.50.10">
    <property type="entry name" value="Tumor Necrosis Factor Receptor, subunit A, domain 2"/>
    <property type="match status" value="1"/>
</dbReference>
<dbReference type="PANTHER" id="PTHR47388:SF1">
    <property type="entry name" value="TUMOR NECROSIS FACTOR RECEPTOR SUPERFAMILY MEMBER 18"/>
    <property type="match status" value="1"/>
</dbReference>